<dbReference type="GO" id="GO:0005783">
    <property type="term" value="C:endoplasmic reticulum"/>
    <property type="evidence" value="ECO:0007669"/>
    <property type="project" value="TreeGrafter"/>
</dbReference>
<feature type="region of interest" description="Disordered" evidence="9">
    <location>
        <begin position="562"/>
        <end position="590"/>
    </location>
</feature>
<feature type="transmembrane region" description="Helical" evidence="8">
    <location>
        <begin position="21"/>
        <end position="42"/>
    </location>
</feature>
<feature type="transmembrane region" description="Helical" evidence="8">
    <location>
        <begin position="85"/>
        <end position="104"/>
    </location>
</feature>
<dbReference type="GO" id="GO:0006612">
    <property type="term" value="P:protein targeting to membrane"/>
    <property type="evidence" value="ECO:0007669"/>
    <property type="project" value="TreeGrafter"/>
</dbReference>
<evidence type="ECO:0000256" key="7">
    <source>
        <dbReference type="ARBA" id="ARBA00038298"/>
    </source>
</evidence>
<feature type="domain" description="Palmitoyltransferase DHHC" evidence="10">
    <location>
        <begin position="383"/>
        <end position="500"/>
    </location>
</feature>
<dbReference type="AlphaFoldDB" id="A0A640KMA8"/>
<evidence type="ECO:0000256" key="1">
    <source>
        <dbReference type="ARBA" id="ARBA00004141"/>
    </source>
</evidence>
<evidence type="ECO:0000313" key="11">
    <source>
        <dbReference type="EMBL" id="GET88817.1"/>
    </source>
</evidence>
<evidence type="ECO:0000256" key="3">
    <source>
        <dbReference type="ARBA" id="ARBA00022692"/>
    </source>
</evidence>
<gene>
    <name evidence="11" type="ORF">LtaPh_2317300</name>
</gene>
<dbReference type="Pfam" id="PF01529">
    <property type="entry name" value="DHHC"/>
    <property type="match status" value="1"/>
</dbReference>
<keyword evidence="3 8" id="KW-0812">Transmembrane</keyword>
<dbReference type="PANTHER" id="PTHR22883">
    <property type="entry name" value="ZINC FINGER DHHC DOMAIN CONTAINING PROTEIN"/>
    <property type="match status" value="1"/>
</dbReference>
<dbReference type="InterPro" id="IPR001594">
    <property type="entry name" value="Palmitoyltrfase_DHHC"/>
</dbReference>
<comment type="similarity">
    <text evidence="7">Belongs to the DHHC palmitoyltransferase family. PFA5 subfamily.</text>
</comment>
<feature type="compositionally biased region" description="Low complexity" evidence="9">
    <location>
        <begin position="304"/>
        <end position="329"/>
    </location>
</feature>
<evidence type="ECO:0000256" key="5">
    <source>
        <dbReference type="ARBA" id="ARBA00023136"/>
    </source>
</evidence>
<keyword evidence="4 8" id="KW-1133">Transmembrane helix</keyword>
<dbReference type="GO" id="GO:0005794">
    <property type="term" value="C:Golgi apparatus"/>
    <property type="evidence" value="ECO:0007669"/>
    <property type="project" value="TreeGrafter"/>
</dbReference>
<dbReference type="GO" id="GO:0019706">
    <property type="term" value="F:protein-cysteine S-palmitoyltransferase activity"/>
    <property type="evidence" value="ECO:0007669"/>
    <property type="project" value="UniProtKB-EC"/>
</dbReference>
<comment type="subcellular location">
    <subcellularLocation>
        <location evidence="1">Membrane</location>
        <topology evidence="1">Multi-pass membrane protein</topology>
    </subcellularLocation>
</comment>
<dbReference type="PANTHER" id="PTHR22883:SF23">
    <property type="entry name" value="PALMITOYLTRANSFERASE ZDHHC6"/>
    <property type="match status" value="1"/>
</dbReference>
<protein>
    <recommendedName>
        <fullName evidence="8">Palmitoyltransferase</fullName>
        <ecNumber evidence="8">2.3.1.225</ecNumber>
    </recommendedName>
</protein>
<comment type="caution">
    <text evidence="11">The sequence shown here is derived from an EMBL/GenBank/DDBJ whole genome shotgun (WGS) entry which is preliminary data.</text>
</comment>
<evidence type="ECO:0000256" key="2">
    <source>
        <dbReference type="ARBA" id="ARBA00022679"/>
    </source>
</evidence>
<sequence length="629" mass="69145">MVTLSLHGSPRVRSWRALLHMLAAYRLPLLIFISATALIWGYNAFFCRLLGAVREGEATGVLPLEAKRLLQEQRYVLGYTATRTFAVFALTLGNALAALMYWSLARVIFTCPGYVPAEPWRCVPRFDTERRQHLKVTWSAQLKWIQEQGLASRQRAVQALQEQQFLWEYPLDMLRGQPMHACPSQVSGFKMAPGFVFYPAMPLGRFPASNGVSSSDSLLMAAPSPQPAFSPLHLTAAESQSVLCTPPLTADVPHLMAMENASASPARAAVSCSGATVPPQALLTPCDALSSNLSHSSTETTTTSTAASYSCGSSPSSTSRPTTPVTSTLGRGATGVRGFDGFQASCDAAAPGCCIHRRPCTPITAAKSTMNPHLVLEYEADGSLRFCGVCHQYKPDGSHHCRICQRCVFDMDHHCCYLGNCIGRHNYKYFFLCISYATWGGAVNSMLFVIAYGCSAVCRNWGHGWWWVPAGMCAVSVCVAYLWAQHAFLLMRGASTLERIAERSSEHFLRSVSQPSHGQAIRPENCSSDCRMAIKDCARLIEAKRKHFDVLERSNMSCRLHKNTTASFTNSGRGDGEEGAPPTPSNRARRRAQRFVLLFGRPRFSLYHLLPLSPPGESSRPRGQAWEEV</sequence>
<keyword evidence="6 8" id="KW-0012">Acyltransferase</keyword>
<evidence type="ECO:0000256" key="9">
    <source>
        <dbReference type="SAM" id="MobiDB-lite"/>
    </source>
</evidence>
<evidence type="ECO:0000256" key="8">
    <source>
        <dbReference type="RuleBase" id="RU079119"/>
    </source>
</evidence>
<dbReference type="EMBL" id="BLBS01000030">
    <property type="protein sequence ID" value="GET88817.1"/>
    <property type="molecule type" value="Genomic_DNA"/>
</dbReference>
<feature type="region of interest" description="Disordered" evidence="9">
    <location>
        <begin position="304"/>
        <end position="330"/>
    </location>
</feature>
<evidence type="ECO:0000256" key="6">
    <source>
        <dbReference type="ARBA" id="ARBA00023315"/>
    </source>
</evidence>
<comment type="domain">
    <text evidence="8">The DHHC domain is required for palmitoyltransferase activity.</text>
</comment>
<keyword evidence="2 8" id="KW-0808">Transferase</keyword>
<dbReference type="PROSITE" id="PS50216">
    <property type="entry name" value="DHHC"/>
    <property type="match status" value="1"/>
</dbReference>
<comment type="catalytic activity">
    <reaction evidence="8">
        <text>L-cysteinyl-[protein] + hexadecanoyl-CoA = S-hexadecanoyl-L-cysteinyl-[protein] + CoA</text>
        <dbReference type="Rhea" id="RHEA:36683"/>
        <dbReference type="Rhea" id="RHEA-COMP:10131"/>
        <dbReference type="Rhea" id="RHEA-COMP:11032"/>
        <dbReference type="ChEBI" id="CHEBI:29950"/>
        <dbReference type="ChEBI" id="CHEBI:57287"/>
        <dbReference type="ChEBI" id="CHEBI:57379"/>
        <dbReference type="ChEBI" id="CHEBI:74151"/>
        <dbReference type="EC" id="2.3.1.225"/>
    </reaction>
</comment>
<feature type="transmembrane region" description="Helical" evidence="8">
    <location>
        <begin position="429"/>
        <end position="452"/>
    </location>
</feature>
<organism evidence="11 12">
    <name type="scientific">Leishmania tarentolae</name>
    <name type="common">Sauroleishmania tarentolae</name>
    <dbReference type="NCBI Taxonomy" id="5689"/>
    <lineage>
        <taxon>Eukaryota</taxon>
        <taxon>Discoba</taxon>
        <taxon>Euglenozoa</taxon>
        <taxon>Kinetoplastea</taxon>
        <taxon>Metakinetoplastina</taxon>
        <taxon>Trypanosomatida</taxon>
        <taxon>Trypanosomatidae</taxon>
        <taxon>Leishmaniinae</taxon>
        <taxon>Leishmania</taxon>
        <taxon>lizard Leishmania</taxon>
    </lineage>
</organism>
<dbReference type="EC" id="2.3.1.225" evidence="8"/>
<reference evidence="11" key="1">
    <citation type="submission" date="2019-11" db="EMBL/GenBank/DDBJ databases">
        <title>Leishmania tarentolae CDS.</title>
        <authorList>
            <person name="Goto Y."/>
            <person name="Yamagishi J."/>
        </authorList>
    </citation>
    <scope>NUCLEOTIDE SEQUENCE [LARGE SCALE GENOMIC DNA]</scope>
    <source>
        <strain evidence="11">Parrot Tar II</strain>
    </source>
</reference>
<proteinExistence type="inferred from homology"/>
<dbReference type="VEuPathDB" id="TriTrypDB:LtaPh_2317300"/>
<accession>A0A640KMA8</accession>
<evidence type="ECO:0000259" key="10">
    <source>
        <dbReference type="Pfam" id="PF01529"/>
    </source>
</evidence>
<evidence type="ECO:0000313" key="12">
    <source>
        <dbReference type="Proteomes" id="UP000419144"/>
    </source>
</evidence>
<name>A0A640KMA8_LEITA</name>
<keyword evidence="12" id="KW-1185">Reference proteome</keyword>
<dbReference type="Proteomes" id="UP000419144">
    <property type="component" value="Unassembled WGS sequence"/>
</dbReference>
<dbReference type="OrthoDB" id="331948at2759"/>
<keyword evidence="5 8" id="KW-0472">Membrane</keyword>
<feature type="compositionally biased region" description="Polar residues" evidence="9">
    <location>
        <begin position="563"/>
        <end position="572"/>
    </location>
</feature>
<dbReference type="InterPro" id="IPR039859">
    <property type="entry name" value="PFA4/ZDH16/20/ERF2-like"/>
</dbReference>
<dbReference type="GO" id="GO:0016020">
    <property type="term" value="C:membrane"/>
    <property type="evidence" value="ECO:0007669"/>
    <property type="project" value="UniProtKB-SubCell"/>
</dbReference>
<feature type="transmembrane region" description="Helical" evidence="8">
    <location>
        <begin position="464"/>
        <end position="484"/>
    </location>
</feature>
<evidence type="ECO:0000256" key="4">
    <source>
        <dbReference type="ARBA" id="ARBA00022989"/>
    </source>
</evidence>